<name>A0AAV8TZ91_9ROSI</name>
<proteinExistence type="predicted"/>
<gene>
    <name evidence="1" type="ORF">K2173_027405</name>
</gene>
<dbReference type="EMBL" id="JAIWQS010000002">
    <property type="protein sequence ID" value="KAJ8772228.1"/>
    <property type="molecule type" value="Genomic_DNA"/>
</dbReference>
<dbReference type="PANTHER" id="PTHR33735">
    <property type="entry name" value="EXPRESSED PROTEIN"/>
    <property type="match status" value="1"/>
</dbReference>
<reference evidence="1 2" key="1">
    <citation type="submission" date="2021-09" db="EMBL/GenBank/DDBJ databases">
        <title>Genomic insights and catalytic innovation underlie evolution of tropane alkaloids biosynthesis.</title>
        <authorList>
            <person name="Wang Y.-J."/>
            <person name="Tian T."/>
            <person name="Huang J.-P."/>
            <person name="Huang S.-X."/>
        </authorList>
    </citation>
    <scope>NUCLEOTIDE SEQUENCE [LARGE SCALE GENOMIC DNA]</scope>
    <source>
        <strain evidence="1">KIB-2018</strain>
        <tissue evidence="1">Leaf</tissue>
    </source>
</reference>
<dbReference type="AlphaFoldDB" id="A0AAV8TZ91"/>
<accession>A0AAV8TZ91</accession>
<organism evidence="1 2">
    <name type="scientific">Erythroxylum novogranatense</name>
    <dbReference type="NCBI Taxonomy" id="1862640"/>
    <lineage>
        <taxon>Eukaryota</taxon>
        <taxon>Viridiplantae</taxon>
        <taxon>Streptophyta</taxon>
        <taxon>Embryophyta</taxon>
        <taxon>Tracheophyta</taxon>
        <taxon>Spermatophyta</taxon>
        <taxon>Magnoliopsida</taxon>
        <taxon>eudicotyledons</taxon>
        <taxon>Gunneridae</taxon>
        <taxon>Pentapetalae</taxon>
        <taxon>rosids</taxon>
        <taxon>fabids</taxon>
        <taxon>Malpighiales</taxon>
        <taxon>Erythroxylaceae</taxon>
        <taxon>Erythroxylum</taxon>
    </lineage>
</organism>
<dbReference type="PANTHER" id="PTHR33735:SF14">
    <property type="entry name" value="PHAGE CAPSID SCAFFOLDING PROTEIN (GPO) SERINE PEPTIDASE"/>
    <property type="match status" value="1"/>
</dbReference>
<comment type="caution">
    <text evidence="1">The sequence shown here is derived from an EMBL/GenBank/DDBJ whole genome shotgun (WGS) entry which is preliminary data.</text>
</comment>
<keyword evidence="2" id="KW-1185">Reference proteome</keyword>
<protein>
    <submittedName>
        <fullName evidence="1">Uncharacterized protein</fullName>
    </submittedName>
</protein>
<dbReference type="Proteomes" id="UP001159364">
    <property type="component" value="Linkage Group LG02"/>
</dbReference>
<evidence type="ECO:0000313" key="1">
    <source>
        <dbReference type="EMBL" id="KAJ8772228.1"/>
    </source>
</evidence>
<sequence>MLTARSIAPINVTILGFNNRCRYEDTARRLGCPLTSLKNDYGCQFLGRQKLQIYCTSLKLRNAINTKMDMAVQSGSGAGPSLPSDPFPGSWKVWIIGMVISAVLPFWRGKWWPLMNLKDTVESAVEAVDQVADIVEKVAEEVEKVAEAVADHLPEGEIKEAVEFVENLAEETAKGAHLAEEVIDKVEEIGKGVESLIEPAVDQEKTS</sequence>
<evidence type="ECO:0000313" key="2">
    <source>
        <dbReference type="Proteomes" id="UP001159364"/>
    </source>
</evidence>